<accession>A0A117NMQ9</accession>
<gene>
    <name evidence="1" type="ORF">ACN42_g7532</name>
</gene>
<evidence type="ECO:0000313" key="2">
    <source>
        <dbReference type="Proteomes" id="UP000055045"/>
    </source>
</evidence>
<keyword evidence="2" id="KW-1185">Reference proteome</keyword>
<protein>
    <submittedName>
        <fullName evidence="1">Uncharacterized protein</fullName>
    </submittedName>
</protein>
<dbReference type="AlphaFoldDB" id="A0A117NMQ9"/>
<dbReference type="EMBL" id="LLXE01000216">
    <property type="protein sequence ID" value="KUM59601.1"/>
    <property type="molecule type" value="Genomic_DNA"/>
</dbReference>
<name>A0A117NMQ9_PENFR</name>
<comment type="caution">
    <text evidence="1">The sequence shown here is derived from an EMBL/GenBank/DDBJ whole genome shotgun (WGS) entry which is preliminary data.</text>
</comment>
<dbReference type="Proteomes" id="UP000055045">
    <property type="component" value="Unassembled WGS sequence"/>
</dbReference>
<evidence type="ECO:0000313" key="1">
    <source>
        <dbReference type="EMBL" id="KUM59601.1"/>
    </source>
</evidence>
<feature type="non-terminal residue" evidence="1">
    <location>
        <position position="1"/>
    </location>
</feature>
<organism evidence="1 2">
    <name type="scientific">Penicillium freii</name>
    <dbReference type="NCBI Taxonomy" id="48697"/>
    <lineage>
        <taxon>Eukaryota</taxon>
        <taxon>Fungi</taxon>
        <taxon>Dikarya</taxon>
        <taxon>Ascomycota</taxon>
        <taxon>Pezizomycotina</taxon>
        <taxon>Eurotiomycetes</taxon>
        <taxon>Eurotiomycetidae</taxon>
        <taxon>Eurotiales</taxon>
        <taxon>Aspergillaceae</taxon>
        <taxon>Penicillium</taxon>
    </lineage>
</organism>
<proteinExistence type="predicted"/>
<sequence length="19" mass="2065">KYCSVSAQGMLSERSGYAQ</sequence>
<reference evidence="1 2" key="1">
    <citation type="submission" date="2015-10" db="EMBL/GenBank/DDBJ databases">
        <title>Genome sequencing of Penicillium freii.</title>
        <authorList>
            <person name="Nguyen H.D."/>
            <person name="Visagie C.M."/>
            <person name="Seifert K.A."/>
        </authorList>
    </citation>
    <scope>NUCLEOTIDE SEQUENCE [LARGE SCALE GENOMIC DNA]</scope>
    <source>
        <strain evidence="1 2">DAOM 242723</strain>
    </source>
</reference>